<dbReference type="EMBL" id="CADCTW010000080">
    <property type="protein sequence ID" value="CAA9313851.1"/>
    <property type="molecule type" value="Genomic_DNA"/>
</dbReference>
<feature type="compositionally biased region" description="Low complexity" evidence="1">
    <location>
        <begin position="19"/>
        <end position="32"/>
    </location>
</feature>
<feature type="non-terminal residue" evidence="2">
    <location>
        <position position="405"/>
    </location>
</feature>
<protein>
    <submittedName>
        <fullName evidence="2">Uncharacterized protein</fullName>
    </submittedName>
</protein>
<feature type="compositionally biased region" description="Low complexity" evidence="1">
    <location>
        <begin position="170"/>
        <end position="180"/>
    </location>
</feature>
<feature type="compositionally biased region" description="Basic and acidic residues" evidence="1">
    <location>
        <begin position="348"/>
        <end position="361"/>
    </location>
</feature>
<reference evidence="2" key="1">
    <citation type="submission" date="2020-02" db="EMBL/GenBank/DDBJ databases">
        <authorList>
            <person name="Meier V. D."/>
        </authorList>
    </citation>
    <scope>NUCLEOTIDE SEQUENCE</scope>
    <source>
        <strain evidence="2">AVDCRST_MAG68</strain>
    </source>
</reference>
<name>A0A6J4KUQ4_9BACT</name>
<feature type="compositionally biased region" description="Low complexity" evidence="1">
    <location>
        <begin position="104"/>
        <end position="127"/>
    </location>
</feature>
<feature type="region of interest" description="Disordered" evidence="1">
    <location>
        <begin position="312"/>
        <end position="405"/>
    </location>
</feature>
<proteinExistence type="predicted"/>
<feature type="compositionally biased region" description="Basic and acidic residues" evidence="1">
    <location>
        <begin position="43"/>
        <end position="57"/>
    </location>
</feature>
<feature type="compositionally biased region" description="Basic residues" evidence="1">
    <location>
        <begin position="8"/>
        <end position="18"/>
    </location>
</feature>
<feature type="compositionally biased region" description="Pro residues" evidence="1">
    <location>
        <begin position="128"/>
        <end position="139"/>
    </location>
</feature>
<feature type="compositionally biased region" description="Low complexity" evidence="1">
    <location>
        <begin position="319"/>
        <end position="338"/>
    </location>
</feature>
<feature type="non-terminal residue" evidence="2">
    <location>
        <position position="1"/>
    </location>
</feature>
<sequence length="405" mass="43025">EEPDFRPPRRAARRRPGRRSPGPARRGAGAVGEPLGVPHRGRRAPDHAARRAGEAEHGLLPGARPQRRLLPLRPGPLLGAPVRAAGRHPVVGPAGRGRARSPRARPAAPRLDQRALRVGLAGGRLLPPAAPQRAGPPQPRAGGPSRMGDAHPRRAPHDVPQRRGVRVPVARQPGRAHAPGARGGGRGEALRGGWRAPGPHPLPRLRVRVGPGQPGRLRPRPRQGPGRVGALPARAGEPHRARDPRQRPGRPPRPPLGRRVAHLRPRALRLAVVQRDRAVLPGHLGMGARGVAGRGRAHDLLPRQRAALHLPAPPRRARAQPGLALHAGGPPGGDAPHGTPRLHRHRLRDAARGDRAPDPHRAGARGAGVRLLLVRQPGGPRRHPVPGRRPLPRAGHRSGDALAPV</sequence>
<evidence type="ECO:0000256" key="1">
    <source>
        <dbReference type="SAM" id="MobiDB-lite"/>
    </source>
</evidence>
<feature type="compositionally biased region" description="Basic and acidic residues" evidence="1">
    <location>
        <begin position="236"/>
        <end position="246"/>
    </location>
</feature>
<feature type="compositionally biased region" description="Basic residues" evidence="1">
    <location>
        <begin position="380"/>
        <end position="396"/>
    </location>
</feature>
<dbReference type="AlphaFoldDB" id="A0A6J4KUQ4"/>
<feature type="compositionally biased region" description="Low complexity" evidence="1">
    <location>
        <begin position="58"/>
        <end position="81"/>
    </location>
</feature>
<accession>A0A6J4KUQ4</accession>
<feature type="compositionally biased region" description="Basic and acidic residues" evidence="1">
    <location>
        <begin position="148"/>
        <end position="161"/>
    </location>
</feature>
<gene>
    <name evidence="2" type="ORF">AVDCRST_MAG68-1542</name>
</gene>
<feature type="region of interest" description="Disordered" evidence="1">
    <location>
        <begin position="1"/>
        <end position="260"/>
    </location>
</feature>
<evidence type="ECO:0000313" key="2">
    <source>
        <dbReference type="EMBL" id="CAA9313851.1"/>
    </source>
</evidence>
<organism evidence="2">
    <name type="scientific">uncultured Gemmatimonadota bacterium</name>
    <dbReference type="NCBI Taxonomy" id="203437"/>
    <lineage>
        <taxon>Bacteria</taxon>
        <taxon>Pseudomonadati</taxon>
        <taxon>Gemmatimonadota</taxon>
        <taxon>environmental samples</taxon>
    </lineage>
</organism>